<dbReference type="InterPro" id="IPR001584">
    <property type="entry name" value="Integrase_cat-core"/>
</dbReference>
<dbReference type="InterPro" id="IPR048020">
    <property type="entry name" value="Transpos_IS3"/>
</dbReference>
<dbReference type="RefSeq" id="WP_155808033.1">
    <property type="nucleotide sequence ID" value="NZ_CP134050.1"/>
</dbReference>
<comment type="function">
    <text evidence="1">Involved in the transposition of the insertion sequence.</text>
</comment>
<dbReference type="Pfam" id="PF13276">
    <property type="entry name" value="HTH_21"/>
    <property type="match status" value="1"/>
</dbReference>
<dbReference type="PANTHER" id="PTHR46889:SF4">
    <property type="entry name" value="TRANSPOSASE INSO FOR INSERTION SEQUENCE ELEMENT IS911B-RELATED"/>
    <property type="match status" value="1"/>
</dbReference>
<organism evidence="3 4">
    <name type="scientific">Brevibacillus brevis</name>
    <name type="common">Bacillus brevis</name>
    <dbReference type="NCBI Taxonomy" id="1393"/>
    <lineage>
        <taxon>Bacteria</taxon>
        <taxon>Bacillati</taxon>
        <taxon>Bacillota</taxon>
        <taxon>Bacilli</taxon>
        <taxon>Bacillales</taxon>
        <taxon>Paenibacillaceae</taxon>
        <taxon>Brevibacillus</taxon>
    </lineage>
</organism>
<name>A0ABY9SYU8_BREBE</name>
<feature type="domain" description="Integrase catalytic" evidence="2">
    <location>
        <begin position="131"/>
        <end position="293"/>
    </location>
</feature>
<dbReference type="InterPro" id="IPR025948">
    <property type="entry name" value="HTH-like_dom"/>
</dbReference>
<dbReference type="Pfam" id="PF00665">
    <property type="entry name" value="rve"/>
    <property type="match status" value="1"/>
</dbReference>
<accession>A0ABY9SYU8</accession>
<dbReference type="Pfam" id="PF13333">
    <property type="entry name" value="rve_2"/>
    <property type="match status" value="1"/>
</dbReference>
<dbReference type="Gene3D" id="3.30.420.10">
    <property type="entry name" value="Ribonuclease H-like superfamily/Ribonuclease H"/>
    <property type="match status" value="1"/>
</dbReference>
<protein>
    <submittedName>
        <fullName evidence="3">IS3 family transposase</fullName>
    </submittedName>
</protein>
<dbReference type="NCBIfam" id="NF033516">
    <property type="entry name" value="transpos_IS3"/>
    <property type="match status" value="1"/>
</dbReference>
<dbReference type="InterPro" id="IPR050900">
    <property type="entry name" value="Transposase_IS3/IS150/IS904"/>
</dbReference>
<dbReference type="Proteomes" id="UP001256827">
    <property type="component" value="Chromosome"/>
</dbReference>
<dbReference type="SUPFAM" id="SSF53098">
    <property type="entry name" value="Ribonuclease H-like"/>
    <property type="match status" value="1"/>
</dbReference>
<proteinExistence type="predicted"/>
<dbReference type="InterPro" id="IPR036397">
    <property type="entry name" value="RNaseH_sf"/>
</dbReference>
<keyword evidence="4" id="KW-1185">Reference proteome</keyword>
<dbReference type="PROSITE" id="PS50994">
    <property type="entry name" value="INTEGRASE"/>
    <property type="match status" value="1"/>
</dbReference>
<evidence type="ECO:0000256" key="1">
    <source>
        <dbReference type="ARBA" id="ARBA00002286"/>
    </source>
</evidence>
<dbReference type="EMBL" id="CP134050">
    <property type="protein sequence ID" value="WNC12752.1"/>
    <property type="molecule type" value="Genomic_DNA"/>
</dbReference>
<gene>
    <name evidence="3" type="ORF">RGB73_18700</name>
</gene>
<dbReference type="PANTHER" id="PTHR46889">
    <property type="entry name" value="TRANSPOSASE INSF FOR INSERTION SEQUENCE IS3B-RELATED"/>
    <property type="match status" value="1"/>
</dbReference>
<reference evidence="3 4" key="1">
    <citation type="submission" date="2023-09" db="EMBL/GenBank/DDBJ databases">
        <title>Complete Genome and Methylome dissection of Bacillus brevis NEB573 original source of BbsI restriction endonuclease.</title>
        <authorList>
            <person name="Fomenkov A."/>
            <person name="Roberts R.D."/>
        </authorList>
    </citation>
    <scope>NUCLEOTIDE SEQUENCE [LARGE SCALE GENOMIC DNA]</scope>
    <source>
        <strain evidence="3 4">NEB573</strain>
    </source>
</reference>
<evidence type="ECO:0000313" key="4">
    <source>
        <dbReference type="Proteomes" id="UP001256827"/>
    </source>
</evidence>
<dbReference type="GeneID" id="89502078"/>
<evidence type="ECO:0000259" key="2">
    <source>
        <dbReference type="PROSITE" id="PS50994"/>
    </source>
</evidence>
<dbReference type="InterPro" id="IPR012337">
    <property type="entry name" value="RNaseH-like_sf"/>
</dbReference>
<evidence type="ECO:0000313" key="3">
    <source>
        <dbReference type="EMBL" id="WNC12752.1"/>
    </source>
</evidence>
<sequence>MFENLDAGGAAHKYEAIKQVAGEYTTSELCKLFGVSRSGYYAYLKRQQADRDKPVKDLIKVVYKKYDGKYGYRQTQLFLLRDHGVWVNHKKVLRLMQEMKLRSRIRRKYRGHYASTEGGRVAENVMQRNFKADAPNRKWVTDVTQYRVADTWLYLSAIKDLFNNEIVAYHIGVRNDNQLVLRTFEKAFKKTKDVTGLIVHSDQGFQYTSYAYHDMLPKVGAQISMSRRGNCYDNASMESFFSHLKTEGLYPYDIRSVDEAQRRIEEYIQFYNQSRPQRKLKRLTPVEFRRQLSV</sequence>